<dbReference type="InterPro" id="IPR039420">
    <property type="entry name" value="WalR-like"/>
</dbReference>
<proteinExistence type="predicted"/>
<dbReference type="EMBL" id="QGTD01000004">
    <property type="protein sequence ID" value="PWU69680.1"/>
    <property type="molecule type" value="Genomic_DNA"/>
</dbReference>
<keyword evidence="10" id="KW-1185">Reference proteome</keyword>
<dbReference type="Pfam" id="PF00072">
    <property type="entry name" value="Response_reg"/>
    <property type="match status" value="1"/>
</dbReference>
<feature type="modified residue" description="4-aspartylphosphate" evidence="6">
    <location>
        <position position="58"/>
    </location>
</feature>
<organism evidence="9 10">
    <name type="scientific">Gracilibacillus dipsosauri</name>
    <dbReference type="NCBI Taxonomy" id="178340"/>
    <lineage>
        <taxon>Bacteria</taxon>
        <taxon>Bacillati</taxon>
        <taxon>Bacillota</taxon>
        <taxon>Bacilli</taxon>
        <taxon>Bacillales</taxon>
        <taxon>Bacillaceae</taxon>
        <taxon>Gracilibacillus</taxon>
    </lineage>
</organism>
<name>A0A317L3X0_9BACI</name>
<dbReference type="PANTHER" id="PTHR43214">
    <property type="entry name" value="TWO-COMPONENT RESPONSE REGULATOR"/>
    <property type="match status" value="1"/>
</dbReference>
<accession>A0A317L3X0</accession>
<dbReference type="PROSITE" id="PS50110">
    <property type="entry name" value="RESPONSE_REGULATORY"/>
    <property type="match status" value="1"/>
</dbReference>
<dbReference type="AlphaFoldDB" id="A0A317L3X0"/>
<reference evidence="9 10" key="1">
    <citation type="submission" date="2018-05" db="EMBL/GenBank/DDBJ databases">
        <title>Genomic analysis of Gracilibacillus dipsosauri DD1 reveals novel features of a salt-tolerant amylase.</title>
        <authorList>
            <person name="Deutch C.E."/>
            <person name="Yang S."/>
        </authorList>
    </citation>
    <scope>NUCLEOTIDE SEQUENCE [LARGE SCALE GENOMIC DNA]</scope>
    <source>
        <strain evidence="9 10">DD1</strain>
    </source>
</reference>
<comment type="caution">
    <text evidence="9">The sequence shown here is derived from an EMBL/GenBank/DDBJ whole genome shotgun (WGS) entry which is preliminary data.</text>
</comment>
<dbReference type="GO" id="GO:0003677">
    <property type="term" value="F:DNA binding"/>
    <property type="evidence" value="ECO:0007669"/>
    <property type="project" value="UniProtKB-KW"/>
</dbReference>
<dbReference type="InterPro" id="IPR000792">
    <property type="entry name" value="Tscrpt_reg_LuxR_C"/>
</dbReference>
<keyword evidence="4 9" id="KW-0238">DNA-binding</keyword>
<dbReference type="OrthoDB" id="9780153at2"/>
<dbReference type="SMART" id="SM00421">
    <property type="entry name" value="HTH_LUXR"/>
    <property type="match status" value="1"/>
</dbReference>
<sequence length="222" mass="24739">MSENQVKLMVVDDQKLICDGLSVVLNQMDNLEVIAIANDGKEAIDKAEELQPDVILMDIRMPIMGGITATSIIKKKYPQIKILMLTTFSDDAYILEALRNGASGYVLKDMNVVDLAKVIHQCNSGQIIIPQSIQPMLMQLLQKTERNEDPLSAIREKLQSRNIHLTKAEADVLKEILNGKSNKEISDSLFLSIGTIKNYTSKLYRKLGVSSRAEAIILVKNL</sequence>
<dbReference type="SUPFAM" id="SSF52172">
    <property type="entry name" value="CheY-like"/>
    <property type="match status" value="1"/>
</dbReference>
<dbReference type="SUPFAM" id="SSF46894">
    <property type="entry name" value="C-terminal effector domain of the bipartite response regulators"/>
    <property type="match status" value="1"/>
</dbReference>
<dbReference type="Pfam" id="PF00196">
    <property type="entry name" value="GerE"/>
    <property type="match status" value="1"/>
</dbReference>
<comment type="subcellular location">
    <subcellularLocation>
        <location evidence="1">Cytoplasm</location>
    </subcellularLocation>
</comment>
<dbReference type="RefSeq" id="WP_109983103.1">
    <property type="nucleotide sequence ID" value="NZ_QGTD01000004.1"/>
</dbReference>
<feature type="domain" description="HTH luxR-type" evidence="7">
    <location>
        <begin position="158"/>
        <end position="222"/>
    </location>
</feature>
<dbReference type="GO" id="GO:0000160">
    <property type="term" value="P:phosphorelay signal transduction system"/>
    <property type="evidence" value="ECO:0007669"/>
    <property type="project" value="InterPro"/>
</dbReference>
<dbReference type="PROSITE" id="PS50043">
    <property type="entry name" value="HTH_LUXR_2"/>
    <property type="match status" value="1"/>
</dbReference>
<evidence type="ECO:0000256" key="4">
    <source>
        <dbReference type="ARBA" id="ARBA00023125"/>
    </source>
</evidence>
<dbReference type="PRINTS" id="PR00038">
    <property type="entry name" value="HTHLUXR"/>
</dbReference>
<dbReference type="GO" id="GO:0006355">
    <property type="term" value="P:regulation of DNA-templated transcription"/>
    <property type="evidence" value="ECO:0007669"/>
    <property type="project" value="InterPro"/>
</dbReference>
<evidence type="ECO:0000256" key="5">
    <source>
        <dbReference type="ARBA" id="ARBA00023163"/>
    </source>
</evidence>
<evidence type="ECO:0000313" key="9">
    <source>
        <dbReference type="EMBL" id="PWU69680.1"/>
    </source>
</evidence>
<evidence type="ECO:0000256" key="3">
    <source>
        <dbReference type="ARBA" id="ARBA00023015"/>
    </source>
</evidence>
<evidence type="ECO:0000259" key="8">
    <source>
        <dbReference type="PROSITE" id="PS50110"/>
    </source>
</evidence>
<dbReference type="PANTHER" id="PTHR43214:SF43">
    <property type="entry name" value="TWO-COMPONENT RESPONSE REGULATOR"/>
    <property type="match status" value="1"/>
</dbReference>
<evidence type="ECO:0000256" key="1">
    <source>
        <dbReference type="ARBA" id="ARBA00004496"/>
    </source>
</evidence>
<evidence type="ECO:0000256" key="6">
    <source>
        <dbReference type="PROSITE-ProRule" id="PRU00169"/>
    </source>
</evidence>
<evidence type="ECO:0000256" key="2">
    <source>
        <dbReference type="ARBA" id="ARBA00022553"/>
    </source>
</evidence>
<protein>
    <submittedName>
        <fullName evidence="9">DNA-binding response regulator</fullName>
    </submittedName>
</protein>
<gene>
    <name evidence="9" type="ORF">DLJ74_01780</name>
</gene>
<dbReference type="CDD" id="cd06170">
    <property type="entry name" value="LuxR_C_like"/>
    <property type="match status" value="1"/>
</dbReference>
<dbReference type="CDD" id="cd17535">
    <property type="entry name" value="REC_NarL-like"/>
    <property type="match status" value="1"/>
</dbReference>
<dbReference type="Gene3D" id="3.40.50.2300">
    <property type="match status" value="1"/>
</dbReference>
<dbReference type="InterPro" id="IPR011006">
    <property type="entry name" value="CheY-like_superfamily"/>
</dbReference>
<dbReference type="GO" id="GO:0005737">
    <property type="term" value="C:cytoplasm"/>
    <property type="evidence" value="ECO:0007669"/>
    <property type="project" value="UniProtKB-SubCell"/>
</dbReference>
<feature type="domain" description="Response regulatory" evidence="8">
    <location>
        <begin position="7"/>
        <end position="123"/>
    </location>
</feature>
<keyword evidence="5" id="KW-0804">Transcription</keyword>
<dbReference type="SMART" id="SM00448">
    <property type="entry name" value="REC"/>
    <property type="match status" value="1"/>
</dbReference>
<evidence type="ECO:0000259" key="7">
    <source>
        <dbReference type="PROSITE" id="PS50043"/>
    </source>
</evidence>
<dbReference type="InterPro" id="IPR058245">
    <property type="entry name" value="NreC/VraR/RcsB-like_REC"/>
</dbReference>
<evidence type="ECO:0000313" key="10">
    <source>
        <dbReference type="Proteomes" id="UP000245624"/>
    </source>
</evidence>
<dbReference type="InterPro" id="IPR016032">
    <property type="entry name" value="Sig_transdc_resp-reg_C-effctor"/>
</dbReference>
<dbReference type="InterPro" id="IPR001789">
    <property type="entry name" value="Sig_transdc_resp-reg_receiver"/>
</dbReference>
<keyword evidence="3" id="KW-0805">Transcription regulation</keyword>
<dbReference type="Proteomes" id="UP000245624">
    <property type="component" value="Unassembled WGS sequence"/>
</dbReference>
<keyword evidence="2 6" id="KW-0597">Phosphoprotein</keyword>